<proteinExistence type="predicted"/>
<organism evidence="1 2">
    <name type="scientific">Streptomyces rhizosphaericus</name>
    <dbReference type="NCBI Taxonomy" id="114699"/>
    <lineage>
        <taxon>Bacteria</taxon>
        <taxon>Bacillati</taxon>
        <taxon>Actinomycetota</taxon>
        <taxon>Actinomycetes</taxon>
        <taxon>Kitasatosporales</taxon>
        <taxon>Streptomycetaceae</taxon>
        <taxon>Streptomyces</taxon>
        <taxon>Streptomyces violaceusniger group</taxon>
    </lineage>
</organism>
<sequence length="82" mass="9204">MSVKDNKCDSNDVYIRLRIYDGTNNSGWGTTKRRNSSGCRGSYVSWHGLHVNNDARIFGVRVEVCVDDAGSDTCRRSAYIAR</sequence>
<dbReference type="Proteomes" id="UP000476310">
    <property type="component" value="Unassembled WGS sequence"/>
</dbReference>
<name>A0A6G4AK81_9ACTN</name>
<reference evidence="1" key="1">
    <citation type="submission" date="2020-02" db="EMBL/GenBank/DDBJ databases">
        <title>A new Streptomyces sp. for controlling soil-borne diseases.</title>
        <authorList>
            <person name="Li X."/>
            <person name="Tian Y."/>
            <person name="Gao K."/>
        </authorList>
    </citation>
    <scope>NUCLEOTIDE SEQUENCE [LARGE SCALE GENOMIC DNA]</scope>
    <source>
        <strain evidence="1">0250</strain>
    </source>
</reference>
<comment type="caution">
    <text evidence="1">The sequence shown here is derived from an EMBL/GenBank/DDBJ whole genome shotgun (WGS) entry which is preliminary data.</text>
</comment>
<evidence type="ECO:0000313" key="1">
    <source>
        <dbReference type="EMBL" id="NEW72907.1"/>
    </source>
</evidence>
<keyword evidence="2" id="KW-1185">Reference proteome</keyword>
<evidence type="ECO:0000313" key="2">
    <source>
        <dbReference type="Proteomes" id="UP000476310"/>
    </source>
</evidence>
<gene>
    <name evidence="1" type="ORF">G4H13_21625</name>
</gene>
<dbReference type="EMBL" id="JAAIKT010000026">
    <property type="protein sequence ID" value="NEW72907.1"/>
    <property type="molecule type" value="Genomic_DNA"/>
</dbReference>
<protein>
    <submittedName>
        <fullName evidence="1">Uncharacterized protein</fullName>
    </submittedName>
</protein>
<accession>A0A6G4AK81</accession>
<dbReference type="AlphaFoldDB" id="A0A6G4AK81"/>
<dbReference type="RefSeq" id="WP_164429634.1">
    <property type="nucleotide sequence ID" value="NZ_JAAIKT010000026.1"/>
</dbReference>